<evidence type="ECO:0000256" key="3">
    <source>
        <dbReference type="ARBA" id="ARBA00022741"/>
    </source>
</evidence>
<reference evidence="9" key="5">
    <citation type="journal article" date="2012" name="Mol. Plant Microbe Interact.">
        <title>pFiD188, the linear virulence plasmid of Rhodococcus fascians D188.</title>
        <authorList>
            <person name="Francis I."/>
            <person name="De Keyser A."/>
            <person name="De Backer P."/>
            <person name="Simon-Mateo C."/>
            <person name="Kalkus J."/>
            <person name="Pertry I."/>
            <person name="Ardiles-Diaz W."/>
            <person name="De Rycke R."/>
            <person name="Vandeputte O.M."/>
            <person name="El Jaziri M."/>
            <person name="Holsters M."/>
            <person name="Vereecke D."/>
        </authorList>
    </citation>
    <scope>NUCLEOTIDE SEQUENCE</scope>
    <source>
        <strain evidence="9">D188</strain>
        <plasmid evidence="9">pFiD188</plasmid>
    </source>
</reference>
<sequence>MTTPTRPDTITRPGPIARFLLGCCGANWMHIKEKAELNWYCSLGMSVIVTSIISGISAVLLATTGYSNLPLALVIAIGVVWTIVVFNVDRLIVSRPLTSSRWRSKFSLFFVRFLLAAGIAILMAEGVELTLFDDEISAQVDRDNNAAAVRQQNEYNQARLDAKASAEQRYKEQIEYPNTAVDRLTASVDAATKQVEDANRVLKCESNPAPDCETGTGIPGLGAEGQEASAAVARANEALQRAVAARQDYTVILKPSGFTADQLQACGQGPTSTDLTQQAIDTCQAQILVSEQVNAVPVPSEADTSQNGLLRRIVALSSLASGEHGTTIWAVRILLFIVLASIDLVPLTAKFVGGTTGHDARVRKDSIDANNELAEKINDSVHAVPHFLEKQRGWKKPAADQRRAFFTDVFEKQADDIRGRWQSPTNARDDVLDEPETLVDPDSEPTNGVGPGYVLRTTDGDKFQLVEPLPDARTRWYDLWLCTRKDREDEDQTTREEYFVAKIGKIDPAFAPAKQPALKGLERDVLARLIPLGRHHVVDIVSGQDVQLDDDSERPFIVMRHYPLGDMKKYVEDRWGNEVPILPLLELIHQTLEALLVTHRAGFLHLDIKPANVLVDLINGEPHAVLTDFGIAGATRAFDQAGFTDMDSTFTGTYNYAAIEQILPGRGLGHQTALCDLWSVGAMVYRLISGAYPRDFAESRWVDMPLLDNGKVDRRSDEYRRWLEKTRPDAPRLDVITPGVPTPLADLVERWLSNNPLDRVDRTALTLAEGESLSDPGALLENRGDEAVMSDALARLGSTVRGIR</sequence>
<keyword evidence="4 9" id="KW-0418">Kinase</keyword>
<gene>
    <name evidence="9" type="ORF">pFi_176</name>
</gene>
<organism evidence="9">
    <name type="scientific">Rhodococcoides fascians D188</name>
    <dbReference type="NCBI Taxonomy" id="1051973"/>
    <lineage>
        <taxon>Bacteria</taxon>
        <taxon>Bacillati</taxon>
        <taxon>Actinomycetota</taxon>
        <taxon>Actinomycetes</taxon>
        <taxon>Mycobacteriales</taxon>
        <taxon>Nocardiaceae</taxon>
        <taxon>Rhodococcoides</taxon>
    </lineage>
</organism>
<evidence type="ECO:0000259" key="8">
    <source>
        <dbReference type="PROSITE" id="PS50011"/>
    </source>
</evidence>
<feature type="region of interest" description="Disordered" evidence="6">
    <location>
        <begin position="418"/>
        <end position="453"/>
    </location>
</feature>
<evidence type="ECO:0000256" key="7">
    <source>
        <dbReference type="SAM" id="Phobius"/>
    </source>
</evidence>
<feature type="transmembrane region" description="Helical" evidence="7">
    <location>
        <begin position="109"/>
        <end position="132"/>
    </location>
</feature>
<dbReference type="Pfam" id="PF00069">
    <property type="entry name" value="Pkinase"/>
    <property type="match status" value="1"/>
</dbReference>
<dbReference type="AlphaFoldDB" id="G8JZ41"/>
<dbReference type="Pfam" id="PF14362">
    <property type="entry name" value="DUF4407"/>
    <property type="match status" value="1"/>
</dbReference>
<evidence type="ECO:0000313" key="9">
    <source>
        <dbReference type="EMBL" id="AET25312.1"/>
    </source>
</evidence>
<dbReference type="PROSITE" id="PS50011">
    <property type="entry name" value="PROTEIN_KINASE_DOM"/>
    <property type="match status" value="1"/>
</dbReference>
<dbReference type="PROSITE" id="PS00108">
    <property type="entry name" value="PROTEIN_KINASE_ST"/>
    <property type="match status" value="1"/>
</dbReference>
<dbReference type="InterPro" id="IPR000719">
    <property type="entry name" value="Prot_kinase_dom"/>
</dbReference>
<feature type="transmembrane region" description="Helical" evidence="7">
    <location>
        <begin position="69"/>
        <end position="88"/>
    </location>
</feature>
<protein>
    <recommendedName>
        <fullName evidence="1">non-specific serine/threonine protein kinase</fullName>
        <ecNumber evidence="1">2.7.11.1</ecNumber>
    </recommendedName>
</protein>
<dbReference type="InterPro" id="IPR050660">
    <property type="entry name" value="NEK_Ser/Thr_kinase"/>
</dbReference>
<dbReference type="PANTHER" id="PTHR43671:SF13">
    <property type="entry name" value="SERINE_THREONINE-PROTEIN KINASE NEK2"/>
    <property type="match status" value="1"/>
</dbReference>
<dbReference type="InterPro" id="IPR025519">
    <property type="entry name" value="DUF4407"/>
</dbReference>
<reference evidence="9" key="1">
    <citation type="journal article" date="2009" name="Proc. Natl. Acad. Sci. U.S.A.">
        <title>Identification of Rhodococcus fascians cytokinins and their modus operandi to reshape the plant.</title>
        <authorList>
            <person name="Pertry I."/>
            <person name="Vaclavikova K."/>
            <person name="Depuydt S."/>
            <person name="Galuszka P."/>
            <person name="Spichal L."/>
            <person name="Temmerman W."/>
            <person name="Stes E."/>
            <person name="Schmulling T."/>
            <person name="Kakimoto T."/>
            <person name="Van Montagu M.C."/>
            <person name="Strnad M."/>
            <person name="Holsters M."/>
            <person name="Tarkowski P."/>
            <person name="Vereecke D."/>
        </authorList>
    </citation>
    <scope>NUCLEOTIDE SEQUENCE</scope>
    <source>
        <strain evidence="9">D188</strain>
        <plasmid evidence="9">pFiD188</plasmid>
    </source>
</reference>
<dbReference type="PANTHER" id="PTHR43671">
    <property type="entry name" value="SERINE/THREONINE-PROTEIN KINASE NEK"/>
    <property type="match status" value="1"/>
</dbReference>
<keyword evidence="7" id="KW-0472">Membrane</keyword>
<dbReference type="Gene3D" id="1.10.510.10">
    <property type="entry name" value="Transferase(Phosphotransferase) domain 1"/>
    <property type="match status" value="1"/>
</dbReference>
<feature type="transmembrane region" description="Helical" evidence="7">
    <location>
        <begin position="37"/>
        <end position="63"/>
    </location>
</feature>
<evidence type="ECO:0000256" key="2">
    <source>
        <dbReference type="ARBA" id="ARBA00022679"/>
    </source>
</evidence>
<evidence type="ECO:0000256" key="4">
    <source>
        <dbReference type="ARBA" id="ARBA00022777"/>
    </source>
</evidence>
<keyword evidence="5" id="KW-0067">ATP-binding</keyword>
<reference evidence="9" key="3">
    <citation type="journal article" date="2011" name="Annu. Rev. Phytopathol.">
        <title>A successful bacterial coup d'etat: how Rhodococcus fascians redirects plant development.</title>
        <authorList>
            <person name="Stes E."/>
            <person name="Vandeputte O.M."/>
            <person name="El Jaziri M."/>
            <person name="Holsters M."/>
            <person name="Vereecke D."/>
        </authorList>
    </citation>
    <scope>NUCLEOTIDE SEQUENCE</scope>
    <source>
        <strain evidence="9">D188</strain>
        <plasmid evidence="9">pFiD188</plasmid>
    </source>
</reference>
<dbReference type="GO" id="GO:0005524">
    <property type="term" value="F:ATP binding"/>
    <property type="evidence" value="ECO:0007669"/>
    <property type="project" value="UniProtKB-KW"/>
</dbReference>
<keyword evidence="7" id="KW-0812">Transmembrane</keyword>
<reference evidence="9" key="2">
    <citation type="journal article" date="2010" name="Mol. Plant Microbe Interact.">
        <title>Rhodococcus fascians impacts plant development through the dynamic fas-mediated production of a cytokinin mix.</title>
        <authorList>
            <person name="Pertry I."/>
            <person name="Vaclavikova K."/>
            <person name="Gemrotova M."/>
            <person name="Spichal L."/>
            <person name="Galuszka P."/>
            <person name="Depuydt S."/>
            <person name="Temmerman W."/>
            <person name="Stes E."/>
            <person name="De Keyser A."/>
            <person name="Riefler M."/>
            <person name="Biondi S."/>
            <person name="Novak O."/>
            <person name="Schmulling T."/>
            <person name="Strnad M."/>
            <person name="Tarkowski P."/>
            <person name="Holsters M."/>
            <person name="Vereecke D."/>
        </authorList>
    </citation>
    <scope>NUCLEOTIDE SEQUENCE</scope>
    <source>
        <strain evidence="9">D188</strain>
        <plasmid evidence="9">pFiD188</plasmid>
    </source>
</reference>
<accession>G8JZ41</accession>
<feature type="domain" description="Protein kinase" evidence="8">
    <location>
        <begin position="443"/>
        <end position="773"/>
    </location>
</feature>
<dbReference type="InterPro" id="IPR008271">
    <property type="entry name" value="Ser/Thr_kinase_AS"/>
</dbReference>
<dbReference type="EC" id="2.7.11.1" evidence="1"/>
<dbReference type="SMART" id="SM00220">
    <property type="entry name" value="S_TKc"/>
    <property type="match status" value="1"/>
</dbReference>
<evidence type="ECO:0000256" key="6">
    <source>
        <dbReference type="SAM" id="MobiDB-lite"/>
    </source>
</evidence>
<keyword evidence="9" id="KW-0614">Plasmid</keyword>
<keyword evidence="7" id="KW-1133">Transmembrane helix</keyword>
<evidence type="ECO:0000256" key="1">
    <source>
        <dbReference type="ARBA" id="ARBA00012513"/>
    </source>
</evidence>
<evidence type="ECO:0000256" key="5">
    <source>
        <dbReference type="ARBA" id="ARBA00022840"/>
    </source>
</evidence>
<keyword evidence="2" id="KW-0808">Transferase</keyword>
<name>G8JZ41_RHOFA</name>
<dbReference type="InterPro" id="IPR011009">
    <property type="entry name" value="Kinase-like_dom_sf"/>
</dbReference>
<feature type="compositionally biased region" description="Acidic residues" evidence="6">
    <location>
        <begin position="431"/>
        <end position="443"/>
    </location>
</feature>
<proteinExistence type="predicted"/>
<dbReference type="EMBL" id="JN093097">
    <property type="protein sequence ID" value="AET25312.1"/>
    <property type="molecule type" value="Genomic_DNA"/>
</dbReference>
<dbReference type="GO" id="GO:0004674">
    <property type="term" value="F:protein serine/threonine kinase activity"/>
    <property type="evidence" value="ECO:0007669"/>
    <property type="project" value="UniProtKB-EC"/>
</dbReference>
<dbReference type="RefSeq" id="WP_015586230.1">
    <property type="nucleotide sequence ID" value="NZ_CP015236.1"/>
</dbReference>
<reference evidence="9" key="4">
    <citation type="submission" date="2011-06" db="EMBL/GenBank/DDBJ databases">
        <authorList>
            <person name="Vereecke D.M."/>
        </authorList>
    </citation>
    <scope>NUCLEOTIDE SEQUENCE</scope>
    <source>
        <strain evidence="9">D188</strain>
        <plasmid evidence="9">pFiD188</plasmid>
    </source>
</reference>
<dbReference type="KEGG" id="rfa:A3L23_05038"/>
<dbReference type="SUPFAM" id="SSF56112">
    <property type="entry name" value="Protein kinase-like (PK-like)"/>
    <property type="match status" value="1"/>
</dbReference>
<keyword evidence="3" id="KW-0547">Nucleotide-binding</keyword>
<dbReference type="PATRIC" id="fig|1051973.4.peg.5085"/>
<geneLocation type="plasmid" evidence="9">
    <name>pFiD188</name>
</geneLocation>